<feature type="region of interest" description="Disordered" evidence="1">
    <location>
        <begin position="50"/>
        <end position="72"/>
    </location>
</feature>
<protein>
    <submittedName>
        <fullName evidence="3">DUF4147 domain-containing protein</fullName>
    </submittedName>
</protein>
<dbReference type="AlphaFoldDB" id="A0A937CXX6"/>
<sequence length="72" mass="7482">MTLLISDVPSNDPINMTSGPIVLAPTTYADALEILIATGSSPNQGFWISPPAAVARRSSPGASTSRKPTSER</sequence>
<keyword evidence="4" id="KW-1185">Reference proteome</keyword>
<comment type="caution">
    <text evidence="3">The sequence shown here is derived from an EMBL/GenBank/DDBJ whole genome shotgun (WGS) entry which is preliminary data.</text>
</comment>
<evidence type="ECO:0000313" key="3">
    <source>
        <dbReference type="EMBL" id="MBL0402676.1"/>
    </source>
</evidence>
<feature type="domain" description="MOFRL-associated" evidence="2">
    <location>
        <begin position="1"/>
        <end position="39"/>
    </location>
</feature>
<proteinExistence type="predicted"/>
<dbReference type="InterPro" id="IPR038614">
    <property type="entry name" value="GK_N_sf"/>
</dbReference>
<feature type="compositionally biased region" description="Polar residues" evidence="1">
    <location>
        <begin position="60"/>
        <end position="72"/>
    </location>
</feature>
<dbReference type="Pfam" id="PF13660">
    <property type="entry name" value="DUF4147"/>
    <property type="match status" value="1"/>
</dbReference>
<evidence type="ECO:0000259" key="2">
    <source>
        <dbReference type="Pfam" id="PF13660"/>
    </source>
</evidence>
<dbReference type="SUPFAM" id="SSF82544">
    <property type="entry name" value="GckA/TtuD-like"/>
    <property type="match status" value="1"/>
</dbReference>
<gene>
    <name evidence="3" type="ORF">JKG68_01695</name>
</gene>
<name>A0A937CXX6_9HYPH</name>
<evidence type="ECO:0000313" key="4">
    <source>
        <dbReference type="Proteomes" id="UP000605848"/>
    </source>
</evidence>
<dbReference type="Gene3D" id="3.40.50.10180">
    <property type="entry name" value="Glycerate kinase, MOFRL-like N-terminal domain"/>
    <property type="match status" value="1"/>
</dbReference>
<dbReference type="InterPro" id="IPR025286">
    <property type="entry name" value="MOFRL_assoc_dom"/>
</dbReference>
<evidence type="ECO:0000256" key="1">
    <source>
        <dbReference type="SAM" id="MobiDB-lite"/>
    </source>
</evidence>
<organism evidence="3 4">
    <name type="scientific">Microvirga aerilata</name>
    <dbReference type="NCBI Taxonomy" id="670292"/>
    <lineage>
        <taxon>Bacteria</taxon>
        <taxon>Pseudomonadati</taxon>
        <taxon>Pseudomonadota</taxon>
        <taxon>Alphaproteobacteria</taxon>
        <taxon>Hyphomicrobiales</taxon>
        <taxon>Methylobacteriaceae</taxon>
        <taxon>Microvirga</taxon>
    </lineage>
</organism>
<dbReference type="EMBL" id="JAEQMY010000001">
    <property type="protein sequence ID" value="MBL0402676.1"/>
    <property type="molecule type" value="Genomic_DNA"/>
</dbReference>
<accession>A0A937CXX6</accession>
<dbReference type="Proteomes" id="UP000605848">
    <property type="component" value="Unassembled WGS sequence"/>
</dbReference>
<reference evidence="3" key="1">
    <citation type="submission" date="2021-01" db="EMBL/GenBank/DDBJ databases">
        <title>Microvirga sp.</title>
        <authorList>
            <person name="Kim M.K."/>
        </authorList>
    </citation>
    <scope>NUCLEOTIDE SEQUENCE</scope>
    <source>
        <strain evidence="3">5420S-16</strain>
    </source>
</reference>